<organism evidence="2 3">
    <name type="scientific">Adineta steineri</name>
    <dbReference type="NCBI Taxonomy" id="433720"/>
    <lineage>
        <taxon>Eukaryota</taxon>
        <taxon>Metazoa</taxon>
        <taxon>Spiralia</taxon>
        <taxon>Gnathifera</taxon>
        <taxon>Rotifera</taxon>
        <taxon>Eurotatoria</taxon>
        <taxon>Bdelloidea</taxon>
        <taxon>Adinetida</taxon>
        <taxon>Adinetidae</taxon>
        <taxon>Adineta</taxon>
    </lineage>
</organism>
<dbReference type="EMBL" id="CAJOBB010004384">
    <property type="protein sequence ID" value="CAF4086810.1"/>
    <property type="molecule type" value="Genomic_DNA"/>
</dbReference>
<protein>
    <submittedName>
        <fullName evidence="2">Uncharacterized protein</fullName>
    </submittedName>
</protein>
<name>A0A819U0F9_9BILA</name>
<dbReference type="EMBL" id="CAJNOE010000079">
    <property type="protein sequence ID" value="CAF0873515.1"/>
    <property type="molecule type" value="Genomic_DNA"/>
</dbReference>
<dbReference type="Proteomes" id="UP000663860">
    <property type="component" value="Unassembled WGS sequence"/>
</dbReference>
<accession>A0A819U0F9</accession>
<dbReference type="PANTHER" id="PTHR10811">
    <property type="entry name" value="FRINGE-RELATED"/>
    <property type="match status" value="1"/>
</dbReference>
<dbReference type="Gene3D" id="3.90.550.50">
    <property type="match status" value="1"/>
</dbReference>
<gene>
    <name evidence="1" type="ORF">IZO911_LOCUS10789</name>
    <name evidence="2" type="ORF">KXQ929_LOCUS33710</name>
</gene>
<dbReference type="InterPro" id="IPR006740">
    <property type="entry name" value="DUF604"/>
</dbReference>
<proteinExistence type="predicted"/>
<reference evidence="2" key="1">
    <citation type="submission" date="2021-02" db="EMBL/GenBank/DDBJ databases">
        <authorList>
            <person name="Nowell W R."/>
        </authorList>
    </citation>
    <scope>NUCLEOTIDE SEQUENCE</scope>
</reference>
<evidence type="ECO:0000313" key="3">
    <source>
        <dbReference type="Proteomes" id="UP000663868"/>
    </source>
</evidence>
<sequence length="418" mass="48814">MLNKFATGTFDNNAKNLKHIHVQISLRTNTVALNITHLTYFCGEYEETASISVTKPAIQKYTTEDIYFALTTSTKRIINTVHYIKFWAKLPGINCLIVLEQNDFDNNRNITEYLIHEGIPCNIQSSNIARYEERYLELFHLAWNYQEINKRKAIEWFAVGDDDTVWFINNLLRVLQQYNSSNTIYLGDISDNRDQVQHYGAYFAYGGGGIVLSRSLALIFSTYPEKCKQYLNIFGGDGMIGKCITEILKVGLVKNHNFHQMDHHGDMTGYLESGINGLVTLHHMFSYWRPFPKRHTNKINETMYLLQLAYATFDETFLKRYVRLHREANQTLLLTMGYSFTIFNRILLPAELNLVENTWDGTKMIARKTRSKENKKTTWYFRRSSTETSYKSTRYRTVYEKRSDSYGQISNIEVVFTN</sequence>
<comment type="caution">
    <text evidence="2">The sequence shown here is derived from an EMBL/GenBank/DDBJ whole genome shotgun (WGS) entry which is preliminary data.</text>
</comment>
<dbReference type="Pfam" id="PF04646">
    <property type="entry name" value="DUF604"/>
    <property type="match status" value="1"/>
</dbReference>
<evidence type="ECO:0000313" key="2">
    <source>
        <dbReference type="EMBL" id="CAF4086810.1"/>
    </source>
</evidence>
<dbReference type="Proteomes" id="UP000663868">
    <property type="component" value="Unassembled WGS sequence"/>
</dbReference>
<dbReference type="AlphaFoldDB" id="A0A819U0F9"/>
<evidence type="ECO:0000313" key="1">
    <source>
        <dbReference type="EMBL" id="CAF0873515.1"/>
    </source>
</evidence>